<protein>
    <submittedName>
        <fullName evidence="2">Uncharacterized protein</fullName>
    </submittedName>
</protein>
<feature type="compositionally biased region" description="Low complexity" evidence="1">
    <location>
        <begin position="777"/>
        <end position="795"/>
    </location>
</feature>
<reference evidence="2 3" key="1">
    <citation type="submission" date="2019-11" db="EMBL/GenBank/DDBJ databases">
        <title>Comparative genomics of hydrocarbon-degrading Desulfosarcina strains.</title>
        <authorList>
            <person name="Watanabe M."/>
            <person name="Kojima H."/>
            <person name="Fukui M."/>
        </authorList>
    </citation>
    <scope>NUCLEOTIDE SEQUENCE [LARGE SCALE GENOMIC DNA]</scope>
    <source>
        <strain evidence="2 3">28bB2T</strain>
    </source>
</reference>
<feature type="region of interest" description="Disordered" evidence="1">
    <location>
        <begin position="554"/>
        <end position="596"/>
    </location>
</feature>
<evidence type="ECO:0000313" key="2">
    <source>
        <dbReference type="EMBL" id="BBO81525.1"/>
    </source>
</evidence>
<sequence length="877" mass="94201">MRSTCSLINYLTADNSGFVFSLDVETGDTGRTIPAASRSGPYSKTLRADIRTDAGDLFQPLQLLVQRDVYDAPDSLLAPQTNLTVEAAWQRTIAHYARMPEGTGAPIRLKAPIGENGQHLPFQSLFYCQHQRAWFHPVCPQCGRELVLCRDDALLARQGLGTYAGSLERFLYCPLCFQKAVAPALFCYRKKPGMPEYVHDCRGLIARWQQLLAAGPERSGLPCGACSHAEVCGGDPEEAARYIRPFAFYPFHLLIFPAPSCRADEFVRMIAGDPSAVPLSGQATNPTGQRGRLFFHDQDRQFLEILYLKLAFLFQVCRSFLTDSHGAALSQIAPRLDGIGVDIVPSGTGLPDLWNFSVRILDAVGIAQTAPFAPLVPESPQFHFLGALWFHTLLVNSCQTANAVFARVGERVGPLTRDQDMDTLAIDHMDPGDTWSAGQIFWTPDHSPMPETWHAHWRQALRLGCQLVHAGLKSGVPLDPAEFMTRLDTLREAVKGEMFSASSVPSEVPVPPPSANRLRSVLKGILEKWQQAAAVDEAPAVPVQVSAAPPMDEETVVVSSAAAEPPEWGKTDEGPDREDIRSDEDATRVPTPAEDWDSELEETVVFSAGDTVPPVASGPADVADADRPAPPFDPDSEATVILQVPTGGDTPTPPPAADMEQTVVLSAPAPSPPAEEDDLEATLLQESSRPKPPPPPGGDDGLEATLVLNPANFQSPDPEAPAADDDLAATLVQGAGHPQAESSTQSVPAAPENPANSGPQTDDLQATVVIRPDRGMSSAAPQGSAAPGSGPVGPATDEDDLLETLIETPRSPGFNGVGAAPDKNSPLPSSPVYTDPNTQPVPDNNLHFPEKNASEDSEDDDTIMEQTIIIRSDVRKE</sequence>
<dbReference type="Proteomes" id="UP000425960">
    <property type="component" value="Chromosome"/>
</dbReference>
<dbReference type="KEGG" id="dov:DSCO28_20910"/>
<dbReference type="EMBL" id="AP021876">
    <property type="protein sequence ID" value="BBO81525.1"/>
    <property type="molecule type" value="Genomic_DNA"/>
</dbReference>
<feature type="compositionally biased region" description="Polar residues" evidence="1">
    <location>
        <begin position="831"/>
        <end position="842"/>
    </location>
</feature>
<gene>
    <name evidence="2" type="ORF">DSCO28_20910</name>
</gene>
<accession>A0A5K7ZMD0</accession>
<feature type="compositionally biased region" description="Polar residues" evidence="1">
    <location>
        <begin position="754"/>
        <end position="764"/>
    </location>
</feature>
<organism evidence="2 3">
    <name type="scientific">Desulfosarcina ovata subsp. sediminis</name>
    <dbReference type="NCBI Taxonomy" id="885957"/>
    <lineage>
        <taxon>Bacteria</taxon>
        <taxon>Pseudomonadati</taxon>
        <taxon>Thermodesulfobacteriota</taxon>
        <taxon>Desulfobacteria</taxon>
        <taxon>Desulfobacterales</taxon>
        <taxon>Desulfosarcinaceae</taxon>
        <taxon>Desulfosarcina</taxon>
    </lineage>
</organism>
<feature type="region of interest" description="Disordered" evidence="1">
    <location>
        <begin position="609"/>
        <end position="862"/>
    </location>
</feature>
<dbReference type="AlphaFoldDB" id="A0A5K7ZMD0"/>
<proteinExistence type="predicted"/>
<name>A0A5K7ZMD0_9BACT</name>
<evidence type="ECO:0000256" key="1">
    <source>
        <dbReference type="SAM" id="MobiDB-lite"/>
    </source>
</evidence>
<evidence type="ECO:0000313" key="3">
    <source>
        <dbReference type="Proteomes" id="UP000425960"/>
    </source>
</evidence>
<dbReference type="RefSeq" id="WP_155322210.1">
    <property type="nucleotide sequence ID" value="NZ_AP021876.1"/>
</dbReference>
<feature type="compositionally biased region" description="Basic and acidic residues" evidence="1">
    <location>
        <begin position="567"/>
        <end position="587"/>
    </location>
</feature>